<keyword evidence="3" id="KW-1185">Reference proteome</keyword>
<dbReference type="Gene3D" id="2.40.128.690">
    <property type="entry name" value="YycH protein, domain 3-like"/>
    <property type="match status" value="1"/>
</dbReference>
<organism evidence="2 3">
    <name type="scientific">Pontibacillus salicampi</name>
    <dbReference type="NCBI Taxonomy" id="1449801"/>
    <lineage>
        <taxon>Bacteria</taxon>
        <taxon>Bacillati</taxon>
        <taxon>Bacillota</taxon>
        <taxon>Bacilli</taxon>
        <taxon>Bacillales</taxon>
        <taxon>Bacillaceae</taxon>
        <taxon>Pontibacillus</taxon>
    </lineage>
</organism>
<comment type="caution">
    <text evidence="2">The sequence shown here is derived from an EMBL/GenBank/DDBJ whole genome shotgun (WGS) entry which is preliminary data.</text>
</comment>
<reference evidence="2 3" key="1">
    <citation type="submission" date="2024-09" db="EMBL/GenBank/DDBJ databases">
        <authorList>
            <person name="Sun Q."/>
            <person name="Mori K."/>
        </authorList>
    </citation>
    <scope>NUCLEOTIDE SEQUENCE [LARGE SCALE GENOMIC DNA]</scope>
    <source>
        <strain evidence="2 3">NCAIM B.02529</strain>
    </source>
</reference>
<dbReference type="Pfam" id="PF09648">
    <property type="entry name" value="YycI"/>
    <property type="match status" value="1"/>
</dbReference>
<evidence type="ECO:0000259" key="1">
    <source>
        <dbReference type="Pfam" id="PF09648"/>
    </source>
</evidence>
<name>A0ABV6LUH7_9BACI</name>
<evidence type="ECO:0000313" key="3">
    <source>
        <dbReference type="Proteomes" id="UP001589836"/>
    </source>
</evidence>
<proteinExistence type="predicted"/>
<dbReference type="InterPro" id="IPR018604">
    <property type="entry name" value="YycI-like"/>
</dbReference>
<dbReference type="EMBL" id="JBHLTP010000024">
    <property type="protein sequence ID" value="MFC0525979.1"/>
    <property type="molecule type" value="Genomic_DNA"/>
</dbReference>
<gene>
    <name evidence="2" type="ORF">ACFFGV_20605</name>
</gene>
<dbReference type="RefSeq" id="WP_377351834.1">
    <property type="nucleotide sequence ID" value="NZ_JBHLTP010000024.1"/>
</dbReference>
<sequence length="289" mass="33128">MQWGQIKTLFILCFLILDIFLAHQFMQKQQESEYALLDSPNFEESLEAANITVGELPKETVKESYISAKKHTFTQSELDENDTILNNQDITRLKNDHVLVSTFDKPLDVNLESAKDVIESTVTSNVMFGDRYTFWNYNEEEDVLIFFQNYQDKPFYYNENAMIMAKANEEGHITGYVQTLVDDVSDTGEPKELINPMQAVEKLYNQNELFEGDNVTGMSLGYHTLWALEGAQIFSPTWKLAIQNGEESRNHYVNGVEGQLISTDQSKFIEQAIKNLSIELEAISGEEKE</sequence>
<accession>A0ABV6LUH7</accession>
<protein>
    <submittedName>
        <fullName evidence="2">Two-component system regulatory protein YycI</fullName>
    </submittedName>
</protein>
<evidence type="ECO:0000313" key="2">
    <source>
        <dbReference type="EMBL" id="MFC0525979.1"/>
    </source>
</evidence>
<feature type="domain" description="Regulatory protein YycH-like" evidence="1">
    <location>
        <begin position="41"/>
        <end position="255"/>
    </location>
</feature>
<dbReference type="Proteomes" id="UP001589836">
    <property type="component" value="Unassembled WGS sequence"/>
</dbReference>